<dbReference type="GO" id="GO:0004455">
    <property type="term" value="F:ketol-acid reductoisomerase activity"/>
    <property type="evidence" value="ECO:0007669"/>
    <property type="project" value="UniProtKB-UniRule"/>
</dbReference>
<keyword evidence="8" id="KW-0560">Oxidoreductase</keyword>
<dbReference type="InterPro" id="IPR008927">
    <property type="entry name" value="6-PGluconate_DH-like_C_sf"/>
</dbReference>
<dbReference type="SUPFAM" id="SSF48179">
    <property type="entry name" value="6-phosphogluconate dehydrogenase C-terminal domain-like"/>
    <property type="match status" value="1"/>
</dbReference>
<reference evidence="11 12" key="1">
    <citation type="submission" date="2022-12" db="EMBL/GenBank/DDBJ databases">
        <title>Chromosome-scale assembly of the Ensete ventricosum genome.</title>
        <authorList>
            <person name="Dussert Y."/>
            <person name="Stocks J."/>
            <person name="Wendawek A."/>
            <person name="Woldeyes F."/>
            <person name="Nichols R.A."/>
            <person name="Borrell J.S."/>
        </authorList>
    </citation>
    <scope>NUCLEOTIDE SEQUENCE [LARGE SCALE GENOMIC DNA]</scope>
    <source>
        <strain evidence="12">cv. Maze</strain>
        <tissue evidence="11">Seeds</tissue>
    </source>
</reference>
<evidence type="ECO:0000256" key="2">
    <source>
        <dbReference type="ARBA" id="ARBA00004885"/>
    </source>
</evidence>
<feature type="compositionally biased region" description="Polar residues" evidence="9">
    <location>
        <begin position="11"/>
        <end position="21"/>
    </location>
</feature>
<gene>
    <name evidence="11" type="ORF">OPV22_016023</name>
</gene>
<dbReference type="PROSITE" id="PS51851">
    <property type="entry name" value="KARI_C"/>
    <property type="match status" value="1"/>
</dbReference>
<evidence type="ECO:0000259" key="10">
    <source>
        <dbReference type="PROSITE" id="PS51851"/>
    </source>
</evidence>
<keyword evidence="5 8" id="KW-0100">Branched-chain amino acid biosynthesis</keyword>
<protein>
    <recommendedName>
        <fullName evidence="7">Acetohydroxy-acid reductoisomerase</fullName>
    </recommendedName>
    <alternativeName>
        <fullName evidence="6">Alpha-keto-beta-hydroxylacyl reductoisomerase</fullName>
    </alternativeName>
</protein>
<dbReference type="PANTHER" id="PTHR21371">
    <property type="entry name" value="KETOL-ACID REDUCTOISOMERASE, MITOCHONDRIAL"/>
    <property type="match status" value="1"/>
</dbReference>
<dbReference type="PANTHER" id="PTHR21371:SF1">
    <property type="entry name" value="KETOL-ACID REDUCTOISOMERASE, MITOCHONDRIAL"/>
    <property type="match status" value="1"/>
</dbReference>
<accession>A0AAV8QU96</accession>
<dbReference type="Proteomes" id="UP001222027">
    <property type="component" value="Unassembled WGS sequence"/>
</dbReference>
<dbReference type="AlphaFoldDB" id="A0AAV8QU96"/>
<dbReference type="GO" id="GO:0009507">
    <property type="term" value="C:chloroplast"/>
    <property type="evidence" value="ECO:0007669"/>
    <property type="project" value="TreeGrafter"/>
</dbReference>
<keyword evidence="4 8" id="KW-0028">Amino-acid biosynthesis</keyword>
<feature type="domain" description="KARI C-terminal knotted" evidence="10">
    <location>
        <begin position="167"/>
        <end position="251"/>
    </location>
</feature>
<name>A0AAV8QU96_ENSVE</name>
<dbReference type="GO" id="GO:0005739">
    <property type="term" value="C:mitochondrion"/>
    <property type="evidence" value="ECO:0007669"/>
    <property type="project" value="TreeGrafter"/>
</dbReference>
<dbReference type="GO" id="GO:0009099">
    <property type="term" value="P:L-valine biosynthetic process"/>
    <property type="evidence" value="ECO:0007669"/>
    <property type="project" value="UniProtKB-UniRule"/>
</dbReference>
<dbReference type="InterPro" id="IPR000506">
    <property type="entry name" value="KARI_C"/>
</dbReference>
<dbReference type="Gene3D" id="3.40.50.720">
    <property type="entry name" value="NAD(P)-binding Rossmann-like Domain"/>
    <property type="match status" value="1"/>
</dbReference>
<evidence type="ECO:0000256" key="3">
    <source>
        <dbReference type="ARBA" id="ARBA00010318"/>
    </source>
</evidence>
<dbReference type="EMBL" id="JAQQAF010000005">
    <property type="protein sequence ID" value="KAJ8483538.1"/>
    <property type="molecule type" value="Genomic_DNA"/>
</dbReference>
<dbReference type="InterPro" id="IPR036291">
    <property type="entry name" value="NAD(P)-bd_dom_sf"/>
</dbReference>
<evidence type="ECO:0000256" key="9">
    <source>
        <dbReference type="SAM" id="MobiDB-lite"/>
    </source>
</evidence>
<dbReference type="InterPro" id="IPR013023">
    <property type="entry name" value="KARI"/>
</dbReference>
<comment type="similarity">
    <text evidence="3 8">Belongs to the ketol-acid reductoisomerase family.</text>
</comment>
<proteinExistence type="inferred from homology"/>
<evidence type="ECO:0000256" key="1">
    <source>
        <dbReference type="ARBA" id="ARBA00004864"/>
    </source>
</evidence>
<evidence type="ECO:0000256" key="5">
    <source>
        <dbReference type="ARBA" id="ARBA00023304"/>
    </source>
</evidence>
<dbReference type="Pfam" id="PF01450">
    <property type="entry name" value="KARI_C"/>
    <property type="match status" value="1"/>
</dbReference>
<comment type="caution">
    <text evidence="8">Lacks conserved residue(s) required for the propagation of feature annotation.</text>
</comment>
<dbReference type="GO" id="GO:0009097">
    <property type="term" value="P:isoleucine biosynthetic process"/>
    <property type="evidence" value="ECO:0007669"/>
    <property type="project" value="UniProtKB-UniRule"/>
</dbReference>
<evidence type="ECO:0000256" key="6">
    <source>
        <dbReference type="ARBA" id="ARBA00030209"/>
    </source>
</evidence>
<organism evidence="11 12">
    <name type="scientific">Ensete ventricosum</name>
    <name type="common">Abyssinian banana</name>
    <name type="synonym">Musa ensete</name>
    <dbReference type="NCBI Taxonomy" id="4639"/>
    <lineage>
        <taxon>Eukaryota</taxon>
        <taxon>Viridiplantae</taxon>
        <taxon>Streptophyta</taxon>
        <taxon>Embryophyta</taxon>
        <taxon>Tracheophyta</taxon>
        <taxon>Spermatophyta</taxon>
        <taxon>Magnoliopsida</taxon>
        <taxon>Liliopsida</taxon>
        <taxon>Zingiberales</taxon>
        <taxon>Musaceae</taxon>
        <taxon>Ensete</taxon>
    </lineage>
</organism>
<evidence type="ECO:0000313" key="12">
    <source>
        <dbReference type="Proteomes" id="UP001222027"/>
    </source>
</evidence>
<dbReference type="SUPFAM" id="SSF51735">
    <property type="entry name" value="NAD(P)-binding Rossmann-fold domains"/>
    <property type="match status" value="1"/>
</dbReference>
<feature type="region of interest" description="Disordered" evidence="9">
    <location>
        <begin position="1"/>
        <end position="21"/>
    </location>
</feature>
<comment type="caution">
    <text evidence="11">The sequence shown here is derived from an EMBL/GenBank/DDBJ whole genome shotgun (WGS) entry which is preliminary data.</text>
</comment>
<evidence type="ECO:0000256" key="7">
    <source>
        <dbReference type="ARBA" id="ARBA00030593"/>
    </source>
</evidence>
<comment type="pathway">
    <text evidence="1">Amino-acid biosynthesis; L-valine biosynthesis; L-valine from pyruvate: step 2/4.</text>
</comment>
<evidence type="ECO:0000256" key="8">
    <source>
        <dbReference type="PROSITE-ProRule" id="PRU01198"/>
    </source>
</evidence>
<keyword evidence="12" id="KW-1185">Reference proteome</keyword>
<evidence type="ECO:0000313" key="11">
    <source>
        <dbReference type="EMBL" id="KAJ8483538.1"/>
    </source>
</evidence>
<evidence type="ECO:0000256" key="4">
    <source>
        <dbReference type="ARBA" id="ARBA00022605"/>
    </source>
</evidence>
<comment type="pathway">
    <text evidence="2">Amino-acid biosynthesis; L-isoleucine biosynthesis; L-isoleucine from 2-oxobutanoate: step 2/4.</text>
</comment>
<sequence length="251" mass="26256">MAATAVATISLAPSSTPPASCTKIQKPAPGTLVLGSSAASLSSSSMSLRHVVPAGGRGGRSAVHGARMVSVPSVEKPPPSLDFETSVFNKEKITLAGHVEYIVKGGRDLFYLLPDAFKGIKQIGVIGWGSQVKCPCTSTEFQGSTCSGKVRHCGQARAAGFTEENGTLGDICETVAGSDLLLLLISDAAQVFCLGAVHGIVEALFRRYTENGMSEELAYKNIVECITGIISKTISTKGMLSIYSALTEERK</sequence>